<protein>
    <recommendedName>
        <fullName evidence="4">Phage integrase family protein</fullName>
    </recommendedName>
</protein>
<name>A0A4R3VEV2_9BURK</name>
<dbReference type="GO" id="GO:0003677">
    <property type="term" value="F:DNA binding"/>
    <property type="evidence" value="ECO:0007669"/>
    <property type="project" value="InterPro"/>
</dbReference>
<evidence type="ECO:0008006" key="4">
    <source>
        <dbReference type="Google" id="ProtNLM"/>
    </source>
</evidence>
<accession>A0A4R3VEV2</accession>
<evidence type="ECO:0000313" key="3">
    <source>
        <dbReference type="Proteomes" id="UP000294692"/>
    </source>
</evidence>
<dbReference type="AlphaFoldDB" id="A0A4R3VEV2"/>
<reference evidence="2 3" key="1">
    <citation type="submission" date="2019-03" db="EMBL/GenBank/DDBJ databases">
        <title>Genomic Encyclopedia of Type Strains, Phase IV (KMG-IV): sequencing the most valuable type-strain genomes for metagenomic binning, comparative biology and taxonomic classification.</title>
        <authorList>
            <person name="Goeker M."/>
        </authorList>
    </citation>
    <scope>NUCLEOTIDE SEQUENCE [LARGE SCALE GENOMIC DNA]</scope>
    <source>
        <strain evidence="2 3">DSM 100048</strain>
    </source>
</reference>
<dbReference type="Proteomes" id="UP000294692">
    <property type="component" value="Unassembled WGS sequence"/>
</dbReference>
<proteinExistence type="predicted"/>
<dbReference type="GO" id="GO:0006310">
    <property type="term" value="P:DNA recombination"/>
    <property type="evidence" value="ECO:0007669"/>
    <property type="project" value="UniProtKB-KW"/>
</dbReference>
<keyword evidence="1" id="KW-0233">DNA recombination</keyword>
<organism evidence="2 3">
    <name type="scientific">Paracandidimonas soli</name>
    <dbReference type="NCBI Taxonomy" id="1917182"/>
    <lineage>
        <taxon>Bacteria</taxon>
        <taxon>Pseudomonadati</taxon>
        <taxon>Pseudomonadota</taxon>
        <taxon>Betaproteobacteria</taxon>
        <taxon>Burkholderiales</taxon>
        <taxon>Alcaligenaceae</taxon>
        <taxon>Paracandidimonas</taxon>
    </lineage>
</organism>
<dbReference type="InterPro" id="IPR011010">
    <property type="entry name" value="DNA_brk_join_enz"/>
</dbReference>
<gene>
    <name evidence="2" type="ORF">EV686_101208</name>
</gene>
<dbReference type="Gene3D" id="1.10.443.10">
    <property type="entry name" value="Intergrase catalytic core"/>
    <property type="match status" value="1"/>
</dbReference>
<evidence type="ECO:0000313" key="2">
    <source>
        <dbReference type="EMBL" id="TCV02751.1"/>
    </source>
</evidence>
<dbReference type="InterPro" id="IPR013762">
    <property type="entry name" value="Integrase-like_cat_sf"/>
</dbReference>
<sequence>MIHGEHYGGWTRVFKAAGVPHVGTYGICHRATTDIANSGVPAKVDMMLTGHKTVAMFMHYVRTEDKLVRDAAELVASRRLAITGASCSMEATA</sequence>
<evidence type="ECO:0000256" key="1">
    <source>
        <dbReference type="ARBA" id="ARBA00023172"/>
    </source>
</evidence>
<comment type="caution">
    <text evidence="2">The sequence shown here is derived from an EMBL/GenBank/DDBJ whole genome shotgun (WGS) entry which is preliminary data.</text>
</comment>
<dbReference type="EMBL" id="SMBX01000001">
    <property type="protein sequence ID" value="TCV02751.1"/>
    <property type="molecule type" value="Genomic_DNA"/>
</dbReference>
<dbReference type="SUPFAM" id="SSF56349">
    <property type="entry name" value="DNA breaking-rejoining enzymes"/>
    <property type="match status" value="1"/>
</dbReference>
<keyword evidence="3" id="KW-1185">Reference proteome</keyword>
<dbReference type="GO" id="GO:0015074">
    <property type="term" value="P:DNA integration"/>
    <property type="evidence" value="ECO:0007669"/>
    <property type="project" value="InterPro"/>
</dbReference>